<proteinExistence type="predicted"/>
<accession>A0A0X3TWN1</accession>
<name>A0A0X3TWN1_9RHOB</name>
<reference evidence="2" key="1">
    <citation type="submission" date="2015-12" db="EMBL/GenBank/DDBJ databases">
        <authorList>
            <person name="Zhang G."/>
            <person name="Stingl U."/>
        </authorList>
    </citation>
    <scope>NUCLEOTIDE SEQUENCE [LARGE SCALE GENOMIC DNA]</scope>
    <source>
        <strain evidence="2">ZGT108</strain>
    </source>
</reference>
<dbReference type="EMBL" id="LQBP01000008">
    <property type="protein sequence ID" value="KUJ77790.1"/>
    <property type="molecule type" value="Genomic_DNA"/>
</dbReference>
<gene>
    <name evidence="1" type="ORF">AVO44_15815</name>
</gene>
<dbReference type="Proteomes" id="UP000053690">
    <property type="component" value="Unassembled WGS sequence"/>
</dbReference>
<dbReference type="AlphaFoldDB" id="A0A0X3TWN1"/>
<evidence type="ECO:0000313" key="1">
    <source>
        <dbReference type="EMBL" id="KUJ77790.1"/>
    </source>
</evidence>
<keyword evidence="2" id="KW-1185">Reference proteome</keyword>
<organism evidence="1 2">
    <name type="scientific">Ruegeria profundi</name>
    <dbReference type="NCBI Taxonomy" id="1685378"/>
    <lineage>
        <taxon>Bacteria</taxon>
        <taxon>Pseudomonadati</taxon>
        <taxon>Pseudomonadota</taxon>
        <taxon>Alphaproteobacteria</taxon>
        <taxon>Rhodobacterales</taxon>
        <taxon>Roseobacteraceae</taxon>
        <taxon>Ruegeria</taxon>
    </lineage>
</organism>
<sequence length="73" mass="8646">MHKQSTWTSQMRLLIRYWHASRVMSVWNAWQQIAIFHILATGAASYVKSAEHTDYVFQTLYLVIKIARHANRL</sequence>
<evidence type="ECO:0000313" key="2">
    <source>
        <dbReference type="Proteomes" id="UP000053690"/>
    </source>
</evidence>
<protein>
    <submittedName>
        <fullName evidence="1">Uncharacterized protein</fullName>
    </submittedName>
</protein>
<comment type="caution">
    <text evidence="1">The sequence shown here is derived from an EMBL/GenBank/DDBJ whole genome shotgun (WGS) entry which is preliminary data.</text>
</comment>